<organism evidence="1 2">
    <name type="scientific">Phytophthora sojae (strain P6497)</name>
    <name type="common">Soybean stem and root rot agent</name>
    <name type="synonym">Phytophthora megasperma f. sp. glycines</name>
    <dbReference type="NCBI Taxonomy" id="1094619"/>
    <lineage>
        <taxon>Eukaryota</taxon>
        <taxon>Sar</taxon>
        <taxon>Stramenopiles</taxon>
        <taxon>Oomycota</taxon>
        <taxon>Peronosporomycetes</taxon>
        <taxon>Peronosporales</taxon>
        <taxon>Peronosporaceae</taxon>
        <taxon>Phytophthora</taxon>
    </lineage>
</organism>
<dbReference type="AlphaFoldDB" id="G5A827"/>
<dbReference type="GeneID" id="20642649"/>
<proteinExistence type="predicted"/>
<dbReference type="InParanoid" id="G5A827"/>
<dbReference type="RefSeq" id="XP_009536225.1">
    <property type="nucleotide sequence ID" value="XM_009537930.1"/>
</dbReference>
<dbReference type="KEGG" id="psoj:PHYSODRAFT_306148"/>
<reference evidence="1 2" key="1">
    <citation type="journal article" date="2006" name="Science">
        <title>Phytophthora genome sequences uncover evolutionary origins and mechanisms of pathogenesis.</title>
        <authorList>
            <person name="Tyler B.M."/>
            <person name="Tripathy S."/>
            <person name="Zhang X."/>
            <person name="Dehal P."/>
            <person name="Jiang R.H."/>
            <person name="Aerts A."/>
            <person name="Arredondo F.D."/>
            <person name="Baxter L."/>
            <person name="Bensasson D."/>
            <person name="Beynon J.L."/>
            <person name="Chapman J."/>
            <person name="Damasceno C.M."/>
            <person name="Dorrance A.E."/>
            <person name="Dou D."/>
            <person name="Dickerman A.W."/>
            <person name="Dubchak I.L."/>
            <person name="Garbelotto M."/>
            <person name="Gijzen M."/>
            <person name="Gordon S.G."/>
            <person name="Govers F."/>
            <person name="Grunwald N.J."/>
            <person name="Huang W."/>
            <person name="Ivors K.L."/>
            <person name="Jones R.W."/>
            <person name="Kamoun S."/>
            <person name="Krampis K."/>
            <person name="Lamour K.H."/>
            <person name="Lee M.K."/>
            <person name="McDonald W.H."/>
            <person name="Medina M."/>
            <person name="Meijer H.J."/>
            <person name="Nordberg E.K."/>
            <person name="Maclean D.J."/>
            <person name="Ospina-Giraldo M.D."/>
            <person name="Morris P.F."/>
            <person name="Phuntumart V."/>
            <person name="Putnam N.H."/>
            <person name="Rash S."/>
            <person name="Rose J.K."/>
            <person name="Sakihama Y."/>
            <person name="Salamov A.A."/>
            <person name="Savidor A."/>
            <person name="Scheuring C.F."/>
            <person name="Smith B.M."/>
            <person name="Sobral B.W."/>
            <person name="Terry A."/>
            <person name="Torto-Alalibo T.A."/>
            <person name="Win J."/>
            <person name="Xu Z."/>
            <person name="Zhang H."/>
            <person name="Grigoriev I.V."/>
            <person name="Rokhsar D.S."/>
            <person name="Boore J.L."/>
        </authorList>
    </citation>
    <scope>NUCLEOTIDE SEQUENCE [LARGE SCALE GENOMIC DNA]</scope>
    <source>
        <strain evidence="1 2">P6497</strain>
    </source>
</reference>
<keyword evidence="2" id="KW-1185">Reference proteome</keyword>
<evidence type="ECO:0000313" key="2">
    <source>
        <dbReference type="Proteomes" id="UP000002640"/>
    </source>
</evidence>
<protein>
    <submittedName>
        <fullName evidence="1">Uncharacterized protein</fullName>
    </submittedName>
</protein>
<gene>
    <name evidence="1" type="ORF">PHYSODRAFT_306148</name>
</gene>
<dbReference type="EMBL" id="JH159161">
    <property type="protein sequence ID" value="EGZ08053.1"/>
    <property type="molecule type" value="Genomic_DNA"/>
</dbReference>
<evidence type="ECO:0000313" key="1">
    <source>
        <dbReference type="EMBL" id="EGZ08053.1"/>
    </source>
</evidence>
<sequence length="147" mass="16620">MENVENEEDLIPLAFIGSKEIHRDRRKYLHVPRQGDVYKQDMAWIQKDWSSYSSSEWCLSADTSGSVKNTASEVSRIVAESWLSRMFRFAPGIAGMGGEFDLREVLSFLAGTARLNDVVMYCALQKFCAKIAKCFAVDPEHKSTLVC</sequence>
<accession>G5A827</accession>
<dbReference type="Proteomes" id="UP000002640">
    <property type="component" value="Unassembled WGS sequence"/>
</dbReference>
<name>G5A827_PHYSP</name>